<dbReference type="PANTHER" id="PTHR43102:SF2">
    <property type="entry name" value="GAF DOMAIN-CONTAINING PROTEIN"/>
    <property type="match status" value="1"/>
</dbReference>
<dbReference type="NCBIfam" id="TIGR00254">
    <property type="entry name" value="GGDEF"/>
    <property type="match status" value="1"/>
</dbReference>
<dbReference type="PROSITE" id="PS50887">
    <property type="entry name" value="GGDEF"/>
    <property type="match status" value="1"/>
</dbReference>
<evidence type="ECO:0000259" key="1">
    <source>
        <dbReference type="PROSITE" id="PS50887"/>
    </source>
</evidence>
<proteinExistence type="predicted"/>
<reference evidence="2 3" key="1">
    <citation type="submission" date="2017-05" db="EMBL/GenBank/DDBJ databases">
        <authorList>
            <person name="Song R."/>
            <person name="Chenine A.L."/>
            <person name="Ruprecht R.M."/>
        </authorList>
    </citation>
    <scope>NUCLEOTIDE SEQUENCE [LARGE SCALE GENOMIC DNA]</scope>
    <source>
        <strain evidence="2">PD5205</strain>
    </source>
</reference>
<dbReference type="InterPro" id="IPR029016">
    <property type="entry name" value="GAF-like_dom_sf"/>
</dbReference>
<accession>A0A1Y6HKG7</accession>
<dbReference type="SMART" id="SM00267">
    <property type="entry name" value="GGDEF"/>
    <property type="match status" value="1"/>
</dbReference>
<dbReference type="EMBL" id="LT853885">
    <property type="protein sequence ID" value="SMR03988.1"/>
    <property type="molecule type" value="Genomic_DNA"/>
</dbReference>
<dbReference type="PANTHER" id="PTHR43102">
    <property type="entry name" value="SLR1143 PROTEIN"/>
    <property type="match status" value="1"/>
</dbReference>
<dbReference type="SUPFAM" id="SSF55073">
    <property type="entry name" value="Nucleotide cyclase"/>
    <property type="match status" value="1"/>
</dbReference>
<dbReference type="SMART" id="SM00065">
    <property type="entry name" value="GAF"/>
    <property type="match status" value="1"/>
</dbReference>
<dbReference type="InterPro" id="IPR000160">
    <property type="entry name" value="GGDEF_dom"/>
</dbReference>
<dbReference type="InterPro" id="IPR043128">
    <property type="entry name" value="Rev_trsase/Diguanyl_cyclase"/>
</dbReference>
<feature type="domain" description="GGDEF" evidence="1">
    <location>
        <begin position="250"/>
        <end position="399"/>
    </location>
</feature>
<dbReference type="Gene3D" id="3.30.70.270">
    <property type="match status" value="1"/>
</dbReference>
<dbReference type="eggNOG" id="COG3706">
    <property type="taxonomic scope" value="Bacteria"/>
</dbReference>
<evidence type="ECO:0000313" key="2">
    <source>
        <dbReference type="EMBL" id="SMR03988.1"/>
    </source>
</evidence>
<dbReference type="InterPro" id="IPR029787">
    <property type="entry name" value="Nucleotide_cyclase"/>
</dbReference>
<dbReference type="Proteomes" id="UP000195953">
    <property type="component" value="Chromosome 1"/>
</dbReference>
<evidence type="ECO:0000313" key="3">
    <source>
        <dbReference type="Proteomes" id="UP000195953"/>
    </source>
</evidence>
<dbReference type="Pfam" id="PF01590">
    <property type="entry name" value="GAF"/>
    <property type="match status" value="1"/>
</dbReference>
<gene>
    <name evidence="2" type="ORF">PD5205_02698</name>
</gene>
<dbReference type="AlphaFoldDB" id="A0A1Y6HKG7"/>
<name>A0A1Y6HKG7_9XANT</name>
<dbReference type="CDD" id="cd01949">
    <property type="entry name" value="GGDEF"/>
    <property type="match status" value="1"/>
</dbReference>
<dbReference type="SUPFAM" id="SSF55781">
    <property type="entry name" value="GAF domain-like"/>
    <property type="match status" value="1"/>
</dbReference>
<organism evidence="2 3">
    <name type="scientific">Xanthomonas fragariae</name>
    <dbReference type="NCBI Taxonomy" id="48664"/>
    <lineage>
        <taxon>Bacteria</taxon>
        <taxon>Pseudomonadati</taxon>
        <taxon>Pseudomonadota</taxon>
        <taxon>Gammaproteobacteria</taxon>
        <taxon>Lysobacterales</taxon>
        <taxon>Lysobacteraceae</taxon>
        <taxon>Xanthomonas</taxon>
    </lineage>
</organism>
<dbReference type="InterPro" id="IPR003018">
    <property type="entry name" value="GAF"/>
</dbReference>
<sequence length="399" mass="43353">MVAGLGLLHTFPDNSKRGRAVIKPELPSNEAERLAVLRQYEVLDSPAESAFDDLAMIASTLCETQMAAVVLVDQYRQWFKSAHNAPRGEAPRDISFCAHAILRPDEVLMVEDTLLDPRFHDNPMVTGSAGVRFYAGAPLVTREGMALGSLCVFDQTPAHLRDEQREALQALSRQASHLLELRLAGKRLRQQLHERDWYEGQMAGYYAAMDAVNADLVEQTRTDPMTGLPNRRAFAVASAAATEQTRAADQPLSVALLDVDHFKIVNDVHGHDQGDMVLRELSTLLRAHVAGAGTIARYGGEEFVLLLPNADLLQARVQCRVSAAERSGDDDRVAGDGEHWRGHVASARECGGGDQARRSGLVCGQARWAGSDGGVGVGAGLVCSDWQRLRSCLARTVAA</sequence>
<dbReference type="eggNOG" id="COG2203">
    <property type="taxonomic scope" value="Bacteria"/>
</dbReference>
<dbReference type="Pfam" id="PF00990">
    <property type="entry name" value="GGDEF"/>
    <property type="match status" value="1"/>
</dbReference>
<dbReference type="Gene3D" id="3.30.450.40">
    <property type="match status" value="1"/>
</dbReference>
<protein>
    <submittedName>
        <fullName evidence="2">GAF domain-containing protein</fullName>
    </submittedName>
</protein>